<evidence type="ECO:0000256" key="2">
    <source>
        <dbReference type="SAM" id="Phobius"/>
    </source>
</evidence>
<dbReference type="Gramene" id="Zm00001eb342660_T001">
    <property type="protein sequence ID" value="Zm00001eb342660_P001"/>
    <property type="gene ID" value="Zm00001eb342660"/>
</dbReference>
<sequence length="236" mass="24795">MENGEDTFASPTAAAADFSTNGGDGTPKLHDAADEIESLRAAKRDLEEKLDAVRHENQFLSSESRRLEVLVSQAREEVAAAEQGAATNESEAATLRSEVERLQDLLAAEKASHEEEMRRGARLGDQLQTAYQEKAALEEEIETLKGSATAEGKGVEEGCDSIAARAGTPKDQGVVPPALVAAAAAGAAATAGIAVVLFNLKRPFVSGCAQVPFFSVAVISLLHFVDDGRYVVSGKA</sequence>
<keyword evidence="4" id="KW-1185">Reference proteome</keyword>
<reference evidence="3" key="3">
    <citation type="submission" date="2021-05" db="UniProtKB">
        <authorList>
            <consortium name="EnsemblPlants"/>
        </authorList>
    </citation>
    <scope>IDENTIFICATION</scope>
    <source>
        <strain evidence="3">cv. B73</strain>
    </source>
</reference>
<keyword evidence="5" id="KW-1267">Proteomics identification</keyword>
<organism evidence="3 4">
    <name type="scientific">Zea mays</name>
    <name type="common">Maize</name>
    <dbReference type="NCBI Taxonomy" id="4577"/>
    <lineage>
        <taxon>Eukaryota</taxon>
        <taxon>Viridiplantae</taxon>
        <taxon>Streptophyta</taxon>
        <taxon>Embryophyta</taxon>
        <taxon>Tracheophyta</taxon>
        <taxon>Spermatophyta</taxon>
        <taxon>Magnoliopsida</taxon>
        <taxon>Liliopsida</taxon>
        <taxon>Poales</taxon>
        <taxon>Poaceae</taxon>
        <taxon>PACMAD clade</taxon>
        <taxon>Panicoideae</taxon>
        <taxon>Andropogonodae</taxon>
        <taxon>Andropogoneae</taxon>
        <taxon>Tripsacinae</taxon>
        <taxon>Zea</taxon>
    </lineage>
</organism>
<reference evidence="3" key="2">
    <citation type="submission" date="2019-07" db="EMBL/GenBank/DDBJ databases">
        <authorList>
            <person name="Seetharam A."/>
            <person name="Woodhouse M."/>
            <person name="Cannon E."/>
        </authorList>
    </citation>
    <scope>NUCLEOTIDE SEQUENCE [LARGE SCALE GENOMIC DNA]</scope>
    <source>
        <strain evidence="3">cv. B73</strain>
    </source>
</reference>
<reference evidence="4" key="1">
    <citation type="journal article" date="2009" name="Science">
        <title>The B73 maize genome: complexity, diversity, and dynamics.</title>
        <authorList>
            <person name="Schnable P.S."/>
            <person name="Ware D."/>
            <person name="Fulton R.S."/>
            <person name="Stein J.C."/>
            <person name="Wei F."/>
            <person name="Pasternak S."/>
            <person name="Liang C."/>
            <person name="Zhang J."/>
            <person name="Fulton L."/>
            <person name="Graves T.A."/>
            <person name="Minx P."/>
            <person name="Reily A.D."/>
            <person name="Courtney L."/>
            <person name="Kruchowski S.S."/>
            <person name="Tomlinson C."/>
            <person name="Strong C."/>
            <person name="Delehaunty K."/>
            <person name="Fronick C."/>
            <person name="Courtney B."/>
            <person name="Rock S.M."/>
            <person name="Belter E."/>
            <person name="Du F."/>
            <person name="Kim K."/>
            <person name="Abbott R.M."/>
            <person name="Cotton M."/>
            <person name="Levy A."/>
            <person name="Marchetto P."/>
            <person name="Ochoa K."/>
            <person name="Jackson S.M."/>
            <person name="Gillam B."/>
            <person name="Chen W."/>
            <person name="Yan L."/>
            <person name="Higginbotham J."/>
            <person name="Cardenas M."/>
            <person name="Waligorski J."/>
            <person name="Applebaum E."/>
            <person name="Phelps L."/>
            <person name="Falcone J."/>
            <person name="Kanchi K."/>
            <person name="Thane T."/>
            <person name="Scimone A."/>
            <person name="Thane N."/>
            <person name="Henke J."/>
            <person name="Wang T."/>
            <person name="Ruppert J."/>
            <person name="Shah N."/>
            <person name="Rotter K."/>
            <person name="Hodges J."/>
            <person name="Ingenthron E."/>
            <person name="Cordes M."/>
            <person name="Kohlberg S."/>
            <person name="Sgro J."/>
            <person name="Delgado B."/>
            <person name="Mead K."/>
            <person name="Chinwalla A."/>
            <person name="Leonard S."/>
            <person name="Crouse K."/>
            <person name="Collura K."/>
            <person name="Kudrna D."/>
            <person name="Currie J."/>
            <person name="He R."/>
            <person name="Angelova A."/>
            <person name="Rajasekar S."/>
            <person name="Mueller T."/>
            <person name="Lomeli R."/>
            <person name="Scara G."/>
            <person name="Ko A."/>
            <person name="Delaney K."/>
            <person name="Wissotski M."/>
            <person name="Lopez G."/>
            <person name="Campos D."/>
            <person name="Braidotti M."/>
            <person name="Ashley E."/>
            <person name="Golser W."/>
            <person name="Kim H."/>
            <person name="Lee S."/>
            <person name="Lin J."/>
            <person name="Dujmic Z."/>
            <person name="Kim W."/>
            <person name="Talag J."/>
            <person name="Zuccolo A."/>
            <person name="Fan C."/>
            <person name="Sebastian A."/>
            <person name="Kramer M."/>
            <person name="Spiegel L."/>
            <person name="Nascimento L."/>
            <person name="Zutavern T."/>
            <person name="Miller B."/>
            <person name="Ambroise C."/>
            <person name="Muller S."/>
            <person name="Spooner W."/>
            <person name="Narechania A."/>
            <person name="Ren L."/>
            <person name="Wei S."/>
            <person name="Kumari S."/>
            <person name="Faga B."/>
            <person name="Levy M.J."/>
            <person name="McMahan L."/>
            <person name="Van Buren P."/>
            <person name="Vaughn M.W."/>
            <person name="Ying K."/>
            <person name="Yeh C.-T."/>
            <person name="Emrich S.J."/>
            <person name="Jia Y."/>
            <person name="Kalyanaraman A."/>
            <person name="Hsia A.-P."/>
            <person name="Barbazuk W.B."/>
            <person name="Baucom R.S."/>
            <person name="Brutnell T.P."/>
            <person name="Carpita N.C."/>
            <person name="Chaparro C."/>
            <person name="Chia J.-M."/>
            <person name="Deragon J.-M."/>
            <person name="Estill J.C."/>
            <person name="Fu Y."/>
            <person name="Jeddeloh J.A."/>
            <person name="Han Y."/>
            <person name="Lee H."/>
            <person name="Li P."/>
            <person name="Lisch D.R."/>
            <person name="Liu S."/>
            <person name="Liu Z."/>
            <person name="Nagel D.H."/>
            <person name="McCann M.C."/>
            <person name="SanMiguel P."/>
            <person name="Myers A.M."/>
            <person name="Nettleton D."/>
            <person name="Nguyen J."/>
            <person name="Penning B.W."/>
            <person name="Ponnala L."/>
            <person name="Schneider K.L."/>
            <person name="Schwartz D.C."/>
            <person name="Sharma A."/>
            <person name="Soderlund C."/>
            <person name="Springer N.M."/>
            <person name="Sun Q."/>
            <person name="Wang H."/>
            <person name="Waterman M."/>
            <person name="Westerman R."/>
            <person name="Wolfgruber T.K."/>
            <person name="Yang L."/>
            <person name="Yu Y."/>
            <person name="Zhang L."/>
            <person name="Zhou S."/>
            <person name="Zhu Q."/>
            <person name="Bennetzen J.L."/>
            <person name="Dawe R.K."/>
            <person name="Jiang J."/>
            <person name="Jiang N."/>
            <person name="Presting G.G."/>
            <person name="Wessler S.R."/>
            <person name="Aluru S."/>
            <person name="Martienssen R.A."/>
            <person name="Clifton S.W."/>
            <person name="McCombie W.R."/>
            <person name="Wing R.A."/>
            <person name="Wilson R.K."/>
        </authorList>
    </citation>
    <scope>NUCLEOTIDE SEQUENCE [LARGE SCALE GENOMIC DNA]</scope>
    <source>
        <strain evidence="4">cv. B73</strain>
    </source>
</reference>
<feature type="transmembrane region" description="Helical" evidence="2">
    <location>
        <begin position="204"/>
        <end position="225"/>
    </location>
</feature>
<evidence type="ECO:0000313" key="3">
    <source>
        <dbReference type="EnsemblPlants" id="Zm00001eb342660_P001"/>
    </source>
</evidence>
<dbReference type="AlphaFoldDB" id="A0A804QKK4"/>
<keyword evidence="2" id="KW-0812">Transmembrane</keyword>
<feature type="region of interest" description="Disordered" evidence="1">
    <location>
        <begin position="1"/>
        <end position="30"/>
    </location>
</feature>
<gene>
    <name evidence="3" type="primary">LOC100191935</name>
</gene>
<evidence type="ECO:0007829" key="5">
    <source>
        <dbReference type="PeptideAtlas" id="A0A804QKK4"/>
    </source>
</evidence>
<feature type="transmembrane region" description="Helical" evidence="2">
    <location>
        <begin position="178"/>
        <end position="198"/>
    </location>
</feature>
<keyword evidence="2" id="KW-1133">Transmembrane helix</keyword>
<dbReference type="Gene3D" id="1.10.287.1490">
    <property type="match status" value="1"/>
</dbReference>
<evidence type="ECO:0000313" key="4">
    <source>
        <dbReference type="Proteomes" id="UP000007305"/>
    </source>
</evidence>
<dbReference type="InParanoid" id="A0A804QKK4"/>
<name>A0A804QKK4_MAIZE</name>
<keyword evidence="2" id="KW-0472">Membrane</keyword>
<proteinExistence type="evidence at protein level"/>
<dbReference type="EnsemblPlants" id="Zm00001eb342660_T001">
    <property type="protein sequence ID" value="Zm00001eb342660_P001"/>
    <property type="gene ID" value="Zm00001eb342660"/>
</dbReference>
<accession>A0A804QKK4</accession>
<dbReference type="OrthoDB" id="692177at2759"/>
<dbReference type="FunCoup" id="A0A804QKK4">
    <property type="interactions" value="1107"/>
</dbReference>
<evidence type="ECO:0000256" key="1">
    <source>
        <dbReference type="SAM" id="MobiDB-lite"/>
    </source>
</evidence>
<protein>
    <submittedName>
        <fullName evidence="3">Uncharacterized protein</fullName>
    </submittedName>
</protein>
<dbReference type="Proteomes" id="UP000007305">
    <property type="component" value="Chromosome 8"/>
</dbReference>